<dbReference type="InterPro" id="IPR051150">
    <property type="entry name" value="SWT21/TCAB1_mRNA_Telomere"/>
</dbReference>
<accession>A0A5C3QJJ7</accession>
<sequence length="426" mass="47102">MNWTPPLADYASPPLRSSVIPVDHEQENFIRNAKFSPDGTSILALSETPAIRVLDLDSKDLLCESDPARRPTERIFTQAAPVLDAIWYPTASSQDPASYCFVASVRECPVKLIDASDGRLRASYSIVDHRERQVSPHSLVFDVMAQTLYCGFEDAIEIFDVNRPGQEGRRLRTTPSKKSRDGLKGIISSLAFCPSYDHSILAAGSFTPSESNIMLLSEETPILSVGGGPRAGVSQLSFSPTQTHILLASYRQNESIYAWDIRGSAEKPVAVYSYGSSMAGCARRRRLTNQRTRFSIDWSGRWLATGDQRGDIHVFDIGSHSVSKEEDSSFVDTKETSPCRTFSAHKDAIGSVSFNNYHPVLLSAAGSRHFADDVDTDSDEAFDEEDVERVLKGEKQLVPWIEESSLGLWNFLSQSPNEQSTDTHAP</sequence>
<dbReference type="Pfam" id="PF00400">
    <property type="entry name" value="WD40"/>
    <property type="match status" value="1"/>
</dbReference>
<proteinExistence type="predicted"/>
<evidence type="ECO:0000313" key="1">
    <source>
        <dbReference type="EMBL" id="TFL02073.1"/>
    </source>
</evidence>
<dbReference type="Gene3D" id="2.130.10.10">
    <property type="entry name" value="YVTN repeat-like/Quinoprotein amine dehydrogenase"/>
    <property type="match status" value="1"/>
</dbReference>
<dbReference type="InterPro" id="IPR036322">
    <property type="entry name" value="WD40_repeat_dom_sf"/>
</dbReference>
<dbReference type="AlphaFoldDB" id="A0A5C3QJJ7"/>
<dbReference type="InterPro" id="IPR001680">
    <property type="entry name" value="WD40_rpt"/>
</dbReference>
<keyword evidence="2" id="KW-1185">Reference proteome</keyword>
<organism evidence="1 2">
    <name type="scientific">Pterulicium gracile</name>
    <dbReference type="NCBI Taxonomy" id="1884261"/>
    <lineage>
        <taxon>Eukaryota</taxon>
        <taxon>Fungi</taxon>
        <taxon>Dikarya</taxon>
        <taxon>Basidiomycota</taxon>
        <taxon>Agaricomycotina</taxon>
        <taxon>Agaricomycetes</taxon>
        <taxon>Agaricomycetidae</taxon>
        <taxon>Agaricales</taxon>
        <taxon>Pleurotineae</taxon>
        <taxon>Pterulaceae</taxon>
        <taxon>Pterulicium</taxon>
    </lineage>
</organism>
<name>A0A5C3QJJ7_9AGAR</name>
<dbReference type="PANTHER" id="PTHR13211:SF0">
    <property type="entry name" value="TELOMERASE CAJAL BODY PROTEIN 1"/>
    <property type="match status" value="1"/>
</dbReference>
<gene>
    <name evidence="1" type="ORF">BDV98DRAFT_592567</name>
</gene>
<dbReference type="SUPFAM" id="SSF50978">
    <property type="entry name" value="WD40 repeat-like"/>
    <property type="match status" value="1"/>
</dbReference>
<evidence type="ECO:0000313" key="2">
    <source>
        <dbReference type="Proteomes" id="UP000305067"/>
    </source>
</evidence>
<protein>
    <submittedName>
        <fullName evidence="1">WD40-repeat-containing domain protein</fullName>
    </submittedName>
</protein>
<dbReference type="EMBL" id="ML178823">
    <property type="protein sequence ID" value="TFL02073.1"/>
    <property type="molecule type" value="Genomic_DNA"/>
</dbReference>
<dbReference type="Proteomes" id="UP000305067">
    <property type="component" value="Unassembled WGS sequence"/>
</dbReference>
<reference evidence="1 2" key="1">
    <citation type="journal article" date="2019" name="Nat. Ecol. Evol.">
        <title>Megaphylogeny resolves global patterns of mushroom evolution.</title>
        <authorList>
            <person name="Varga T."/>
            <person name="Krizsan K."/>
            <person name="Foldi C."/>
            <person name="Dima B."/>
            <person name="Sanchez-Garcia M."/>
            <person name="Sanchez-Ramirez S."/>
            <person name="Szollosi G.J."/>
            <person name="Szarkandi J.G."/>
            <person name="Papp V."/>
            <person name="Albert L."/>
            <person name="Andreopoulos W."/>
            <person name="Angelini C."/>
            <person name="Antonin V."/>
            <person name="Barry K.W."/>
            <person name="Bougher N.L."/>
            <person name="Buchanan P."/>
            <person name="Buyck B."/>
            <person name="Bense V."/>
            <person name="Catcheside P."/>
            <person name="Chovatia M."/>
            <person name="Cooper J."/>
            <person name="Damon W."/>
            <person name="Desjardin D."/>
            <person name="Finy P."/>
            <person name="Geml J."/>
            <person name="Haridas S."/>
            <person name="Hughes K."/>
            <person name="Justo A."/>
            <person name="Karasinski D."/>
            <person name="Kautmanova I."/>
            <person name="Kiss B."/>
            <person name="Kocsube S."/>
            <person name="Kotiranta H."/>
            <person name="LaButti K.M."/>
            <person name="Lechner B.E."/>
            <person name="Liimatainen K."/>
            <person name="Lipzen A."/>
            <person name="Lukacs Z."/>
            <person name="Mihaltcheva S."/>
            <person name="Morgado L.N."/>
            <person name="Niskanen T."/>
            <person name="Noordeloos M.E."/>
            <person name="Ohm R.A."/>
            <person name="Ortiz-Santana B."/>
            <person name="Ovrebo C."/>
            <person name="Racz N."/>
            <person name="Riley R."/>
            <person name="Savchenko A."/>
            <person name="Shiryaev A."/>
            <person name="Soop K."/>
            <person name="Spirin V."/>
            <person name="Szebenyi C."/>
            <person name="Tomsovsky M."/>
            <person name="Tulloss R.E."/>
            <person name="Uehling J."/>
            <person name="Grigoriev I.V."/>
            <person name="Vagvolgyi C."/>
            <person name="Papp T."/>
            <person name="Martin F.M."/>
            <person name="Miettinen O."/>
            <person name="Hibbett D.S."/>
            <person name="Nagy L.G."/>
        </authorList>
    </citation>
    <scope>NUCLEOTIDE SEQUENCE [LARGE SCALE GENOMIC DNA]</scope>
    <source>
        <strain evidence="1 2">CBS 309.79</strain>
    </source>
</reference>
<dbReference type="PANTHER" id="PTHR13211">
    <property type="entry name" value="TELOMERASE CAJAL BODY PROTEIN 1"/>
    <property type="match status" value="1"/>
</dbReference>
<dbReference type="OrthoDB" id="239865at2759"/>
<dbReference type="InterPro" id="IPR015943">
    <property type="entry name" value="WD40/YVTN_repeat-like_dom_sf"/>
</dbReference>
<dbReference type="STRING" id="1884261.A0A5C3QJJ7"/>